<sequence>MLPVELLREIIRHIAVSDADEDDEDADNELSLERSRCSKQNWNLYSALSLSSKTLRALVLEVWFRVLVIKDPPGKRLPFPEIRSSWTREIYFIHVEALSWNINRSWNINEFEKVTKVRIDTKISPHFASGLKVVEADIRDIAWPSPMFIVPISTSFPNLRILRLRQVRVWCGLCNTCNIPKFEYPGPKYVRYEGGYGLPSHYTTALASLVNLEAVYLTVGMLQTGGSTLGNEEDENPHLWSGECDRCMEIMYADESFKIKWLAKKTSVNPRPPRLSLVEWYFWTKKETEETPWYEDGVETLESDTGEEESEMDDSTD</sequence>
<evidence type="ECO:0000313" key="2">
    <source>
        <dbReference type="EMBL" id="KAF5390980.1"/>
    </source>
</evidence>
<gene>
    <name evidence="2" type="ORF">D9757_004003</name>
</gene>
<proteinExistence type="predicted"/>
<evidence type="ECO:0000313" key="3">
    <source>
        <dbReference type="Proteomes" id="UP000518752"/>
    </source>
</evidence>
<dbReference type="AlphaFoldDB" id="A0A8H5ME09"/>
<feature type="region of interest" description="Disordered" evidence="1">
    <location>
        <begin position="293"/>
        <end position="317"/>
    </location>
</feature>
<keyword evidence="3" id="KW-1185">Reference proteome</keyword>
<reference evidence="2 3" key="1">
    <citation type="journal article" date="2020" name="ISME J.">
        <title>Uncovering the hidden diversity of litter-decomposition mechanisms in mushroom-forming fungi.</title>
        <authorList>
            <person name="Floudas D."/>
            <person name="Bentzer J."/>
            <person name="Ahren D."/>
            <person name="Johansson T."/>
            <person name="Persson P."/>
            <person name="Tunlid A."/>
        </authorList>
    </citation>
    <scope>NUCLEOTIDE SEQUENCE [LARGE SCALE GENOMIC DNA]</scope>
    <source>
        <strain evidence="2 3">CBS 406.79</strain>
    </source>
</reference>
<protein>
    <submittedName>
        <fullName evidence="2">Uncharacterized protein</fullName>
    </submittedName>
</protein>
<name>A0A8H5ME09_9AGAR</name>
<evidence type="ECO:0000256" key="1">
    <source>
        <dbReference type="SAM" id="MobiDB-lite"/>
    </source>
</evidence>
<dbReference type="EMBL" id="JAACJN010000012">
    <property type="protein sequence ID" value="KAF5390980.1"/>
    <property type="molecule type" value="Genomic_DNA"/>
</dbReference>
<dbReference type="OrthoDB" id="3167300at2759"/>
<organism evidence="2 3">
    <name type="scientific">Collybiopsis confluens</name>
    <dbReference type="NCBI Taxonomy" id="2823264"/>
    <lineage>
        <taxon>Eukaryota</taxon>
        <taxon>Fungi</taxon>
        <taxon>Dikarya</taxon>
        <taxon>Basidiomycota</taxon>
        <taxon>Agaricomycotina</taxon>
        <taxon>Agaricomycetes</taxon>
        <taxon>Agaricomycetidae</taxon>
        <taxon>Agaricales</taxon>
        <taxon>Marasmiineae</taxon>
        <taxon>Omphalotaceae</taxon>
        <taxon>Collybiopsis</taxon>
    </lineage>
</organism>
<dbReference type="Proteomes" id="UP000518752">
    <property type="component" value="Unassembled WGS sequence"/>
</dbReference>
<accession>A0A8H5ME09</accession>
<comment type="caution">
    <text evidence="2">The sequence shown here is derived from an EMBL/GenBank/DDBJ whole genome shotgun (WGS) entry which is preliminary data.</text>
</comment>